<dbReference type="PROSITE" id="PS00600">
    <property type="entry name" value="AA_TRANSFER_CLASS_3"/>
    <property type="match status" value="1"/>
</dbReference>
<sequence length="423" mass="46917">MTQHAIFPDSIKITSASGLYLYSEDGRAIMDGISSWWINTFGHCHPKMVSAVQHQAAELEQVIFAGFTHHPAEQLTDRLLSVVHRHLGDHLNYVFYSDSGSTAVEVALKMAIGHFEHRGQQRRTIVALEGGYHGDTFGTMSAGERSIYNDIYQPYLFEVSYLPFPESAVEAEDSKTVRHFRALLEQQGNDVAALILEPLIQGAGGMRIYSAGLLRSLHELCQQYGVLLIADEVMTAFGRTGTLFACEQAGISPDLLCLSKGLTGGFLAMGATLASEDIYESFYDTDRSKTFFHSSSFTGNPLACAAAVASLDIWEQEPIMEHVSRIQRRHQSAIRQLQYYPGISNVRVQGTILALEIAGSDSNYLSAIGPQLYRFYLNQNILLRPLGNCVYVLPPYCINDNELESIYDCIARSADHIRNGICQ</sequence>
<dbReference type="InterPro" id="IPR005814">
    <property type="entry name" value="Aminotrans_3"/>
</dbReference>
<keyword evidence="11" id="KW-1185">Reference proteome</keyword>
<keyword evidence="9" id="KW-0963">Cytoplasm</keyword>
<comment type="function">
    <text evidence="9">Catalyzes the transfer of the alpha-amino group from S-adenosyl-L-methionine (SAM) to 7-keto-8-aminopelargonic acid (KAPA) to form 7,8-diaminopelargonic acid (DAPA). It is the only aminotransferase known to utilize SAM as an amino donor.</text>
</comment>
<keyword evidence="4 9" id="KW-0808">Transferase</keyword>
<dbReference type="Pfam" id="PF00202">
    <property type="entry name" value="Aminotran_3"/>
    <property type="match status" value="1"/>
</dbReference>
<dbReference type="RefSeq" id="WP_211264579.1">
    <property type="nucleotide sequence ID" value="NZ_CP007142.1"/>
</dbReference>
<dbReference type="KEGG" id="gsn:YC6258_05280"/>
<evidence type="ECO:0000256" key="6">
    <source>
        <dbReference type="ARBA" id="ARBA00022756"/>
    </source>
</evidence>
<accession>A0A0C5VDB2</accession>
<dbReference type="HAMAP" id="MF_00834">
    <property type="entry name" value="BioA"/>
    <property type="match status" value="1"/>
</dbReference>
<dbReference type="PIRSF" id="PIRSF000521">
    <property type="entry name" value="Transaminase_4ab_Lys_Orn"/>
    <property type="match status" value="1"/>
</dbReference>
<dbReference type="STRING" id="1445510.YC6258_05280"/>
<dbReference type="UniPathway" id="UPA00078">
    <property type="reaction ID" value="UER00160"/>
</dbReference>
<feature type="site" description="Participates in the substrate recognition with KAPA and in a stacking interaction with the adenine ring of SAM" evidence="9">
    <location>
        <position position="9"/>
    </location>
</feature>
<dbReference type="InterPro" id="IPR049704">
    <property type="entry name" value="Aminotrans_3_PPA_site"/>
</dbReference>
<dbReference type="EC" id="2.6.1.62" evidence="9"/>
<dbReference type="Gene3D" id="3.90.1150.10">
    <property type="entry name" value="Aspartate Aminotransferase, domain 1"/>
    <property type="match status" value="1"/>
</dbReference>
<dbReference type="Gene3D" id="3.40.640.10">
    <property type="entry name" value="Type I PLP-dependent aspartate aminotransferase-like (Major domain)"/>
    <property type="match status" value="1"/>
</dbReference>
<evidence type="ECO:0000256" key="4">
    <source>
        <dbReference type="ARBA" id="ARBA00022679"/>
    </source>
</evidence>
<evidence type="ECO:0000256" key="9">
    <source>
        <dbReference type="HAMAP-Rule" id="MF_00834"/>
    </source>
</evidence>
<dbReference type="CDD" id="cd00610">
    <property type="entry name" value="OAT_like"/>
    <property type="match status" value="1"/>
</dbReference>
<dbReference type="AlphaFoldDB" id="A0A0C5VDB2"/>
<feature type="binding site" evidence="9">
    <location>
        <begin position="295"/>
        <end position="296"/>
    </location>
    <ligand>
        <name>pyridoxal 5'-phosphate</name>
        <dbReference type="ChEBI" id="CHEBI:597326"/>
    </ligand>
</feature>
<feature type="binding site" evidence="9">
    <location>
        <position position="231"/>
    </location>
    <ligand>
        <name>pyridoxal 5'-phosphate</name>
        <dbReference type="ChEBI" id="CHEBI:597326"/>
    </ligand>
</feature>
<dbReference type="GO" id="GO:0009102">
    <property type="term" value="P:biotin biosynthetic process"/>
    <property type="evidence" value="ECO:0007669"/>
    <property type="project" value="UniProtKB-UniRule"/>
</dbReference>
<dbReference type="PATRIC" id="fig|1445510.3.peg.5242"/>
<comment type="similarity">
    <text evidence="9">Belongs to the class-III pyridoxal-phosphate-dependent aminotransferase family. BioA subfamily.</text>
</comment>
<dbReference type="InterPro" id="IPR005815">
    <property type="entry name" value="BioA"/>
</dbReference>
<dbReference type="Proteomes" id="UP000032266">
    <property type="component" value="Chromosome"/>
</dbReference>
<comment type="subunit">
    <text evidence="9">Homodimer.</text>
</comment>
<dbReference type="InterPro" id="IPR015421">
    <property type="entry name" value="PyrdxlP-dep_Trfase_major"/>
</dbReference>
<dbReference type="InterPro" id="IPR015424">
    <property type="entry name" value="PyrdxlP-dep_Trfase"/>
</dbReference>
<dbReference type="PANTHER" id="PTHR42684">
    <property type="entry name" value="ADENOSYLMETHIONINE-8-AMINO-7-OXONONANOATE AMINOTRANSFERASE"/>
    <property type="match status" value="1"/>
</dbReference>
<dbReference type="NCBIfam" id="NF004624">
    <property type="entry name" value="PRK05964.1"/>
    <property type="match status" value="1"/>
</dbReference>
<name>A0A0C5VDB2_9GAMM</name>
<proteinExistence type="inferred from homology"/>
<comment type="pathway">
    <text evidence="2 9">Cofactor biosynthesis; biotin biosynthesis; 7,8-diaminononanoate from 8-amino-7-oxononanoate (SAM route): step 1/1.</text>
</comment>
<dbReference type="FunFam" id="3.40.640.10:FF:000004">
    <property type="entry name" value="Acetylornithine aminotransferase"/>
    <property type="match status" value="1"/>
</dbReference>
<comment type="catalytic activity">
    <reaction evidence="8 9">
        <text>(8S)-8-amino-7-oxononanoate + S-adenosyl-L-methionine = S-adenosyl-4-methylsulfanyl-2-oxobutanoate + (7R,8S)-7,8-diammoniononanoate</text>
        <dbReference type="Rhea" id="RHEA:16861"/>
        <dbReference type="ChEBI" id="CHEBI:16490"/>
        <dbReference type="ChEBI" id="CHEBI:59789"/>
        <dbReference type="ChEBI" id="CHEBI:149468"/>
        <dbReference type="ChEBI" id="CHEBI:149469"/>
        <dbReference type="EC" id="2.6.1.62"/>
    </reaction>
</comment>
<dbReference type="NCBIfam" id="TIGR00508">
    <property type="entry name" value="bioA"/>
    <property type="match status" value="1"/>
</dbReference>
<evidence type="ECO:0000313" key="11">
    <source>
        <dbReference type="Proteomes" id="UP000032266"/>
    </source>
</evidence>
<dbReference type="EMBL" id="CP007142">
    <property type="protein sequence ID" value="AJQ97310.1"/>
    <property type="molecule type" value="Genomic_DNA"/>
</dbReference>
<feature type="binding site" evidence="9">
    <location>
        <position position="294"/>
    </location>
    <ligand>
        <name>substrate</name>
    </ligand>
</feature>
<evidence type="ECO:0000256" key="3">
    <source>
        <dbReference type="ARBA" id="ARBA00022576"/>
    </source>
</evidence>
<evidence type="ECO:0000256" key="7">
    <source>
        <dbReference type="ARBA" id="ARBA00022898"/>
    </source>
</evidence>
<dbReference type="PANTHER" id="PTHR42684:SF3">
    <property type="entry name" value="ADENOSYLMETHIONINE-8-AMINO-7-OXONONANOATE AMINOTRANSFERASE"/>
    <property type="match status" value="1"/>
</dbReference>
<feature type="binding site" evidence="9">
    <location>
        <position position="36"/>
    </location>
    <ligand>
        <name>substrate</name>
    </ligand>
</feature>
<evidence type="ECO:0000256" key="1">
    <source>
        <dbReference type="ARBA" id="ARBA00001933"/>
    </source>
</evidence>
<dbReference type="HOGENOM" id="CLU_016922_4_3_6"/>
<dbReference type="InterPro" id="IPR015422">
    <property type="entry name" value="PyrdxlP-dep_Trfase_small"/>
</dbReference>
<keyword evidence="7 9" id="KW-0663">Pyridoxal phosphate</keyword>
<dbReference type="GO" id="GO:0030170">
    <property type="term" value="F:pyridoxal phosphate binding"/>
    <property type="evidence" value="ECO:0007669"/>
    <property type="project" value="UniProtKB-UniRule"/>
</dbReference>
<feature type="binding site" evidence="9">
    <location>
        <position position="384"/>
    </location>
    <ligand>
        <name>substrate</name>
    </ligand>
</feature>
<dbReference type="GO" id="GO:0005737">
    <property type="term" value="C:cytoplasm"/>
    <property type="evidence" value="ECO:0007669"/>
    <property type="project" value="UniProtKB-SubCell"/>
</dbReference>
<comment type="subcellular location">
    <subcellularLocation>
        <location evidence="9">Cytoplasm</location>
    </subcellularLocation>
</comment>
<reference evidence="10 11" key="1">
    <citation type="submission" date="2014-01" db="EMBL/GenBank/DDBJ databases">
        <title>Full genme sequencing of cellulolytic bacterium Gynuella sunshinyii YC6258T gen. nov., sp. nov.</title>
        <authorList>
            <person name="Khan H."/>
            <person name="Chung E.J."/>
            <person name="Chung Y.R."/>
        </authorList>
    </citation>
    <scope>NUCLEOTIDE SEQUENCE [LARGE SCALE GENOMIC DNA]</scope>
    <source>
        <strain evidence="10 11">YC6258</strain>
    </source>
</reference>
<organism evidence="10 11">
    <name type="scientific">Gynuella sunshinyii YC6258</name>
    <dbReference type="NCBI Taxonomy" id="1445510"/>
    <lineage>
        <taxon>Bacteria</taxon>
        <taxon>Pseudomonadati</taxon>
        <taxon>Pseudomonadota</taxon>
        <taxon>Gammaproteobacteria</taxon>
        <taxon>Oceanospirillales</taxon>
        <taxon>Saccharospirillaceae</taxon>
        <taxon>Gynuella</taxon>
    </lineage>
</organism>
<evidence type="ECO:0000256" key="8">
    <source>
        <dbReference type="ARBA" id="ARBA00048449"/>
    </source>
</evidence>
<feature type="binding site" evidence="9">
    <location>
        <begin position="100"/>
        <end position="101"/>
    </location>
    <ligand>
        <name>pyridoxal 5'-phosphate</name>
        <dbReference type="ChEBI" id="CHEBI:597326"/>
    </ligand>
</feature>
<keyword evidence="3 9" id="KW-0032">Aminotransferase</keyword>
<evidence type="ECO:0000256" key="2">
    <source>
        <dbReference type="ARBA" id="ARBA00005063"/>
    </source>
</evidence>
<comment type="cofactor">
    <cofactor evidence="1 9">
        <name>pyridoxal 5'-phosphate</name>
        <dbReference type="ChEBI" id="CHEBI:597326"/>
    </cofactor>
</comment>
<evidence type="ECO:0000313" key="10">
    <source>
        <dbReference type="EMBL" id="AJQ97310.1"/>
    </source>
</evidence>
<dbReference type="GO" id="GO:0004015">
    <property type="term" value="F:adenosylmethionine-8-amino-7-oxononanoate transaminase activity"/>
    <property type="evidence" value="ECO:0007669"/>
    <property type="project" value="UniProtKB-UniRule"/>
</dbReference>
<feature type="modified residue" description="N6-(pyridoxal phosphate)lysine" evidence="9">
    <location>
        <position position="260"/>
    </location>
</feature>
<gene>
    <name evidence="9" type="primary">bioA</name>
    <name evidence="10" type="ORF">YC6258_05280</name>
</gene>
<feature type="binding site" evidence="9">
    <location>
        <position position="132"/>
    </location>
    <ligand>
        <name>substrate</name>
    </ligand>
</feature>
<evidence type="ECO:0000256" key="5">
    <source>
        <dbReference type="ARBA" id="ARBA00022691"/>
    </source>
</evidence>
<feature type="binding site" evidence="9">
    <location>
        <position position="260"/>
    </location>
    <ligand>
        <name>substrate</name>
    </ligand>
</feature>
<keyword evidence="6 9" id="KW-0093">Biotin biosynthesis</keyword>
<protein>
    <recommendedName>
        <fullName evidence="9">Adenosylmethionine-8-amino-7-oxononanoate aminotransferase</fullName>
        <ecNumber evidence="9">2.6.1.62</ecNumber>
    </recommendedName>
    <alternativeName>
        <fullName evidence="9">7,8-diamino-pelargonic acid aminotransferase</fullName>
        <shortName evidence="9">DAPA AT</shortName>
        <shortName evidence="9">DAPA aminotransferase</shortName>
    </alternativeName>
    <alternativeName>
        <fullName evidence="9">7,8-diaminononanoate synthase</fullName>
        <shortName evidence="9">DANS</shortName>
    </alternativeName>
    <alternativeName>
        <fullName evidence="9">Diaminopelargonic acid synthase</fullName>
    </alternativeName>
</protein>
<dbReference type="SUPFAM" id="SSF53383">
    <property type="entry name" value="PLP-dependent transferases"/>
    <property type="match status" value="1"/>
</dbReference>
<keyword evidence="5 9" id="KW-0949">S-adenosyl-L-methionine</keyword>